<reference evidence="5 6" key="1">
    <citation type="submission" date="2016-10" db="EMBL/GenBank/DDBJ databases">
        <authorList>
            <person name="de Groot N.N."/>
        </authorList>
    </citation>
    <scope>NUCLEOTIDE SEQUENCE [LARGE SCALE GENOMIC DNA]</scope>
    <source>
        <strain evidence="5 6">AA1</strain>
    </source>
</reference>
<evidence type="ECO:0000256" key="3">
    <source>
        <dbReference type="PROSITE-ProRule" id="PRU00169"/>
    </source>
</evidence>
<dbReference type="STRING" id="419481.SAMN05216233_12227"/>
<dbReference type="InterPro" id="IPR050595">
    <property type="entry name" value="Bact_response_regulator"/>
</dbReference>
<accession>A0A1G5IW42</accession>
<sequence length="154" mass="17046">METLYVLLVDDEPRYLETTSRLLARKGCSVATATSGVEALSLLAKDPVHVVVLDVKMPGMDGHETFRAIRKSHPLVEVILLTGHGTVDSAVEGLKAGAFDYLVKPADIDLLWGKISEAWDSYRRHAEKIRLAMLERSMQSPRDIMKQQGSDIDA</sequence>
<proteinExistence type="predicted"/>
<keyword evidence="1 3" id="KW-0597">Phosphoprotein</keyword>
<dbReference type="Pfam" id="PF00072">
    <property type="entry name" value="Response_reg"/>
    <property type="match status" value="1"/>
</dbReference>
<dbReference type="Gene3D" id="3.40.50.2300">
    <property type="match status" value="1"/>
</dbReference>
<evidence type="ECO:0000256" key="1">
    <source>
        <dbReference type="ARBA" id="ARBA00022553"/>
    </source>
</evidence>
<evidence type="ECO:0000256" key="2">
    <source>
        <dbReference type="ARBA" id="ARBA00023012"/>
    </source>
</evidence>
<dbReference type="SMART" id="SM00448">
    <property type="entry name" value="REC"/>
    <property type="match status" value="1"/>
</dbReference>
<dbReference type="EMBL" id="FMUX01000022">
    <property type="protein sequence ID" value="SCY79648.1"/>
    <property type="molecule type" value="Genomic_DNA"/>
</dbReference>
<name>A0A1G5IW42_9BACT</name>
<dbReference type="AlphaFoldDB" id="A0A1G5IW42"/>
<dbReference type="PANTHER" id="PTHR44591">
    <property type="entry name" value="STRESS RESPONSE REGULATOR PROTEIN 1"/>
    <property type="match status" value="1"/>
</dbReference>
<dbReference type="GO" id="GO:0000160">
    <property type="term" value="P:phosphorelay signal transduction system"/>
    <property type="evidence" value="ECO:0007669"/>
    <property type="project" value="UniProtKB-KW"/>
</dbReference>
<dbReference type="Proteomes" id="UP000198870">
    <property type="component" value="Unassembled WGS sequence"/>
</dbReference>
<keyword evidence="6" id="KW-1185">Reference proteome</keyword>
<protein>
    <submittedName>
        <fullName evidence="5">Response regulator receiver domain-containing protein</fullName>
    </submittedName>
</protein>
<dbReference type="RefSeq" id="WP_092214303.1">
    <property type="nucleotide sequence ID" value="NZ_FMUX01000022.1"/>
</dbReference>
<evidence type="ECO:0000313" key="6">
    <source>
        <dbReference type="Proteomes" id="UP000198870"/>
    </source>
</evidence>
<organism evidence="5 6">
    <name type="scientific">Desulfoluna spongiiphila</name>
    <dbReference type="NCBI Taxonomy" id="419481"/>
    <lineage>
        <taxon>Bacteria</taxon>
        <taxon>Pseudomonadati</taxon>
        <taxon>Thermodesulfobacteriota</taxon>
        <taxon>Desulfobacteria</taxon>
        <taxon>Desulfobacterales</taxon>
        <taxon>Desulfolunaceae</taxon>
        <taxon>Desulfoluna</taxon>
    </lineage>
</organism>
<dbReference type="OrthoDB" id="9788090at2"/>
<dbReference type="InterPro" id="IPR001789">
    <property type="entry name" value="Sig_transdc_resp-reg_receiver"/>
</dbReference>
<dbReference type="InterPro" id="IPR011006">
    <property type="entry name" value="CheY-like_superfamily"/>
</dbReference>
<gene>
    <name evidence="5" type="ORF">SAMN05216233_12227</name>
</gene>
<evidence type="ECO:0000259" key="4">
    <source>
        <dbReference type="PROSITE" id="PS50110"/>
    </source>
</evidence>
<feature type="modified residue" description="4-aspartylphosphate" evidence="3">
    <location>
        <position position="54"/>
    </location>
</feature>
<dbReference type="SUPFAM" id="SSF52172">
    <property type="entry name" value="CheY-like"/>
    <property type="match status" value="1"/>
</dbReference>
<dbReference type="PROSITE" id="PS50110">
    <property type="entry name" value="RESPONSE_REGULATORY"/>
    <property type="match status" value="1"/>
</dbReference>
<keyword evidence="2" id="KW-0902">Two-component regulatory system</keyword>
<dbReference type="PANTHER" id="PTHR44591:SF14">
    <property type="entry name" value="PROTEIN PILG"/>
    <property type="match status" value="1"/>
</dbReference>
<feature type="domain" description="Response regulatory" evidence="4">
    <location>
        <begin position="5"/>
        <end position="119"/>
    </location>
</feature>
<dbReference type="CDD" id="cd00156">
    <property type="entry name" value="REC"/>
    <property type="match status" value="1"/>
</dbReference>
<evidence type="ECO:0000313" key="5">
    <source>
        <dbReference type="EMBL" id="SCY79648.1"/>
    </source>
</evidence>